<dbReference type="Proteomes" id="UP001396334">
    <property type="component" value="Unassembled WGS sequence"/>
</dbReference>
<comment type="caution">
    <text evidence="3">The sequence shown here is derived from an EMBL/GenBank/DDBJ whole genome shotgun (WGS) entry which is preliminary data.</text>
</comment>
<proteinExistence type="inferred from homology"/>
<gene>
    <name evidence="3" type="ORF">V6N11_081835</name>
</gene>
<dbReference type="EMBL" id="JBBPBN010000044">
    <property type="protein sequence ID" value="KAK8996565.1"/>
    <property type="molecule type" value="Genomic_DNA"/>
</dbReference>
<accession>A0ABR2Q7C0</accession>
<comment type="similarity">
    <text evidence="1">Belongs to the heat shock protein 90 family.</text>
</comment>
<evidence type="ECO:0000313" key="4">
    <source>
        <dbReference type="Proteomes" id="UP001396334"/>
    </source>
</evidence>
<protein>
    <submittedName>
        <fullName evidence="3">Uncharacterized protein</fullName>
    </submittedName>
</protein>
<dbReference type="Gene3D" id="1.20.120.790">
    <property type="entry name" value="Heat shock protein 90, C-terminal domain"/>
    <property type="match status" value="1"/>
</dbReference>
<dbReference type="Pfam" id="PF00183">
    <property type="entry name" value="HSP90"/>
    <property type="match status" value="1"/>
</dbReference>
<dbReference type="InterPro" id="IPR037196">
    <property type="entry name" value="HSP90_C"/>
</dbReference>
<name>A0ABR2Q7C0_9ROSI</name>
<reference evidence="3 4" key="1">
    <citation type="journal article" date="2024" name="G3 (Bethesda)">
        <title>Genome assembly of Hibiscus sabdariffa L. provides insights into metabolisms of medicinal natural products.</title>
        <authorList>
            <person name="Kim T."/>
        </authorList>
    </citation>
    <scope>NUCLEOTIDE SEQUENCE [LARGE SCALE GENOMIC DNA]</scope>
    <source>
        <strain evidence="3">TK-2024</strain>
        <tissue evidence="3">Old leaves</tissue>
    </source>
</reference>
<evidence type="ECO:0000256" key="1">
    <source>
        <dbReference type="ARBA" id="ARBA00008239"/>
    </source>
</evidence>
<organism evidence="3 4">
    <name type="scientific">Hibiscus sabdariffa</name>
    <name type="common">roselle</name>
    <dbReference type="NCBI Taxonomy" id="183260"/>
    <lineage>
        <taxon>Eukaryota</taxon>
        <taxon>Viridiplantae</taxon>
        <taxon>Streptophyta</taxon>
        <taxon>Embryophyta</taxon>
        <taxon>Tracheophyta</taxon>
        <taxon>Spermatophyta</taxon>
        <taxon>Magnoliopsida</taxon>
        <taxon>eudicotyledons</taxon>
        <taxon>Gunneridae</taxon>
        <taxon>Pentapetalae</taxon>
        <taxon>rosids</taxon>
        <taxon>malvids</taxon>
        <taxon>Malvales</taxon>
        <taxon>Malvaceae</taxon>
        <taxon>Malvoideae</taxon>
        <taxon>Hibiscus</taxon>
    </lineage>
</organism>
<sequence>MDDQPVDSDDECGGGGWSGNNWHAMCSAGDVTWTNGIFVWDQNPKDEGVKQTDQLIYQTTLMESGFPLPDPKDFASRICS</sequence>
<keyword evidence="4" id="KW-1185">Reference proteome</keyword>
<dbReference type="InterPro" id="IPR001404">
    <property type="entry name" value="Hsp90_fam"/>
</dbReference>
<keyword evidence="2" id="KW-0143">Chaperone</keyword>
<evidence type="ECO:0000313" key="3">
    <source>
        <dbReference type="EMBL" id="KAK8996565.1"/>
    </source>
</evidence>
<evidence type="ECO:0000256" key="2">
    <source>
        <dbReference type="ARBA" id="ARBA00023186"/>
    </source>
</evidence>